<dbReference type="OrthoDB" id="5476521at2"/>
<gene>
    <name evidence="6" type="ORF">DL240_14945</name>
</gene>
<dbReference type="PROSITE" id="PS00108">
    <property type="entry name" value="PROTEIN_KINASE_ST"/>
    <property type="match status" value="1"/>
</dbReference>
<evidence type="ECO:0000313" key="6">
    <source>
        <dbReference type="EMBL" id="RAL20965.1"/>
    </source>
</evidence>
<dbReference type="PANTHER" id="PTHR16305">
    <property type="entry name" value="TESTICULAR SOLUBLE ADENYLYL CYCLASE"/>
    <property type="match status" value="1"/>
</dbReference>
<evidence type="ECO:0000256" key="2">
    <source>
        <dbReference type="ARBA" id="ARBA00022840"/>
    </source>
</evidence>
<evidence type="ECO:0000256" key="1">
    <source>
        <dbReference type="ARBA" id="ARBA00022741"/>
    </source>
</evidence>
<protein>
    <recommendedName>
        <fullName evidence="5">Protein kinase domain-containing protein</fullName>
    </recommendedName>
</protein>
<dbReference type="InterPro" id="IPR008271">
    <property type="entry name" value="Ser/Thr_kinase_AS"/>
</dbReference>
<dbReference type="SMART" id="SM00028">
    <property type="entry name" value="TPR"/>
    <property type="match status" value="7"/>
</dbReference>
<dbReference type="InterPro" id="IPR027417">
    <property type="entry name" value="P-loop_NTPase"/>
</dbReference>
<keyword evidence="7" id="KW-1185">Reference proteome</keyword>
<evidence type="ECO:0000313" key="7">
    <source>
        <dbReference type="Proteomes" id="UP000249169"/>
    </source>
</evidence>
<dbReference type="RefSeq" id="WP_111730696.1">
    <property type="nucleotide sequence ID" value="NZ_QHKO01000007.1"/>
</dbReference>
<feature type="compositionally biased region" description="Pro residues" evidence="4">
    <location>
        <begin position="334"/>
        <end position="346"/>
    </location>
</feature>
<accession>A0A328C2T8</accession>
<dbReference type="InterPro" id="IPR019734">
    <property type="entry name" value="TPR_rpt"/>
</dbReference>
<dbReference type="InterPro" id="IPR041664">
    <property type="entry name" value="AAA_16"/>
</dbReference>
<organism evidence="6 7">
    <name type="scientific">Lujinxingia litoralis</name>
    <dbReference type="NCBI Taxonomy" id="2211119"/>
    <lineage>
        <taxon>Bacteria</taxon>
        <taxon>Deltaproteobacteria</taxon>
        <taxon>Bradymonadales</taxon>
        <taxon>Lujinxingiaceae</taxon>
        <taxon>Lujinxingia</taxon>
    </lineage>
</organism>
<dbReference type="SUPFAM" id="SSF48452">
    <property type="entry name" value="TPR-like"/>
    <property type="match status" value="2"/>
</dbReference>
<feature type="region of interest" description="Disordered" evidence="4">
    <location>
        <begin position="325"/>
        <end position="349"/>
    </location>
</feature>
<evidence type="ECO:0000256" key="3">
    <source>
        <dbReference type="SAM" id="Coils"/>
    </source>
</evidence>
<dbReference type="Pfam" id="PF13424">
    <property type="entry name" value="TPR_12"/>
    <property type="match status" value="2"/>
</dbReference>
<dbReference type="SMART" id="SM00220">
    <property type="entry name" value="S_TKc"/>
    <property type="match status" value="1"/>
</dbReference>
<dbReference type="SUPFAM" id="SSF52540">
    <property type="entry name" value="P-loop containing nucleoside triphosphate hydrolases"/>
    <property type="match status" value="1"/>
</dbReference>
<reference evidence="6 7" key="1">
    <citation type="submission" date="2018-05" db="EMBL/GenBank/DDBJ databases">
        <title>Lujinxingia marina gen. nov. sp. nov., a new facultative anaerobic member of the class Deltaproteobacteria, and proposal of Lujinxingaceae fam. nov.</title>
        <authorList>
            <person name="Li C.-M."/>
        </authorList>
    </citation>
    <scope>NUCLEOTIDE SEQUENCE [LARGE SCALE GENOMIC DNA]</scope>
    <source>
        <strain evidence="6 7">B210</strain>
    </source>
</reference>
<dbReference type="GO" id="GO:0004672">
    <property type="term" value="F:protein kinase activity"/>
    <property type="evidence" value="ECO:0007669"/>
    <property type="project" value="InterPro"/>
</dbReference>
<evidence type="ECO:0000256" key="4">
    <source>
        <dbReference type="SAM" id="MobiDB-lite"/>
    </source>
</evidence>
<dbReference type="PROSITE" id="PS50011">
    <property type="entry name" value="PROTEIN_KINASE_DOM"/>
    <property type="match status" value="1"/>
</dbReference>
<keyword evidence="2" id="KW-0067">ATP-binding</keyword>
<dbReference type="GO" id="GO:0005737">
    <property type="term" value="C:cytoplasm"/>
    <property type="evidence" value="ECO:0007669"/>
    <property type="project" value="TreeGrafter"/>
</dbReference>
<dbReference type="Pfam" id="PF00069">
    <property type="entry name" value="Pkinase"/>
    <property type="match status" value="1"/>
</dbReference>
<dbReference type="EMBL" id="QHKO01000007">
    <property type="protein sequence ID" value="RAL20965.1"/>
    <property type="molecule type" value="Genomic_DNA"/>
</dbReference>
<dbReference type="GO" id="GO:0005524">
    <property type="term" value="F:ATP binding"/>
    <property type="evidence" value="ECO:0007669"/>
    <property type="project" value="UniProtKB-KW"/>
</dbReference>
<dbReference type="CDD" id="cd14014">
    <property type="entry name" value="STKc_PknB_like"/>
    <property type="match status" value="1"/>
</dbReference>
<dbReference type="Pfam" id="PF13191">
    <property type="entry name" value="AAA_16"/>
    <property type="match status" value="1"/>
</dbReference>
<dbReference type="Gene3D" id="1.10.510.10">
    <property type="entry name" value="Transferase(Phosphotransferase) domain 1"/>
    <property type="match status" value="1"/>
</dbReference>
<dbReference type="SUPFAM" id="SSF56112">
    <property type="entry name" value="Protein kinase-like (PK-like)"/>
    <property type="match status" value="1"/>
</dbReference>
<dbReference type="PANTHER" id="PTHR16305:SF28">
    <property type="entry name" value="GUANYLATE CYCLASE DOMAIN-CONTAINING PROTEIN"/>
    <property type="match status" value="1"/>
</dbReference>
<dbReference type="Proteomes" id="UP000249169">
    <property type="component" value="Unassembled WGS sequence"/>
</dbReference>
<feature type="coiled-coil region" evidence="3">
    <location>
        <begin position="1044"/>
        <end position="1071"/>
    </location>
</feature>
<dbReference type="Gene3D" id="3.30.200.20">
    <property type="entry name" value="Phosphorylase Kinase, domain 1"/>
    <property type="match status" value="1"/>
</dbReference>
<keyword evidence="1" id="KW-0547">Nucleotide-binding</keyword>
<dbReference type="InterPro" id="IPR000719">
    <property type="entry name" value="Prot_kinase_dom"/>
</dbReference>
<dbReference type="Gene3D" id="3.40.50.300">
    <property type="entry name" value="P-loop containing nucleotide triphosphate hydrolases"/>
    <property type="match status" value="1"/>
</dbReference>
<evidence type="ECO:0000259" key="5">
    <source>
        <dbReference type="PROSITE" id="PS50011"/>
    </source>
</evidence>
<keyword evidence="3" id="KW-0175">Coiled coil</keyword>
<feature type="domain" description="Protein kinase" evidence="5">
    <location>
        <begin position="19"/>
        <end position="297"/>
    </location>
</feature>
<dbReference type="InterPro" id="IPR011009">
    <property type="entry name" value="Kinase-like_dom_sf"/>
</dbReference>
<dbReference type="InterPro" id="IPR011990">
    <property type="entry name" value="TPR-like_helical_dom_sf"/>
</dbReference>
<proteinExistence type="predicted"/>
<name>A0A328C2T8_9DELT</name>
<dbReference type="AlphaFoldDB" id="A0A328C2T8"/>
<sequence length="1248" mass="138530">MYSDDPQHSTSPQIVDGRYRLDVLLSEGGVGTIWRAQDLVARRPVALKLLKPEVATLPHLRRRFSREARAASRLMHPNVAAVHDHGVDPDGRMFIAMELLEGLVVTDLIRQGLSLALILELTDQLLAGLAHAHARGVIHRDLKPSNLMVVGASIPERLGTLKLVDFGIATVLTDADPRETAHGEVVGTPRYMSPEQAAGERALTPRTDLYNVGLILYELMCGRPPFAQERGLAVMAMHVHDPIPPMVARSGLPLPVALEAFVSRALAKSPARRWPSAGEMRVQLKALQAELAGDPLIHTFPPALAGDVSAEGQLPVTLEESIVGRRRSGALRDPLPPPVPSSPSPEFPTAEQADLQALNAGVAGIKQLPFVGRPRERQHLQEIAGAVRETQRGQIILMEGEAGVGKTRLTMWLKEQAEERGILHGHIGAFTRGGTEGLRGLQEVLDSVFGTRGQPRAEVQTRVSAWLARWGHDDGIDARILADFMRPAGPHSAVRETPAAVAPTTLFATILRVLERAATRRPRLIILDDVHWAGRELGDFLDFLAVELRHRAIPLMVICTIRSEDMSENPALERRFHALNRYVGESVERMKLGRLAPDSGYELIRLMLPVDERLTRVIFERSGGNPLHLVLLLRYLRDEGLIRRDGERWATADVDAVREAVPPSLGGLFEVRLQQIEARYHRQGQLGELLRRAAIAGPRFTYEVLRSMIEREGDAERLRWFDEDLDHLLSEGVLIESHGRREDWYAFSHGLLRDYFLRQIGGAFRARRLHRMAALAREEVYAERVDAYAAEIAAHWHAARELERALGWYMRAGRTASGAAMLRQAAGAYSQALLIMDELLGLDTASEPPGLARLDARARELGLSGADYVDTLMRLGDLYEGFGEFPDAEGCYRRVVRLVGPSDAPDARALTALAGSWLGLGHIAWQRGDFEAAHWAFRRVRDEVATRAELAPMRDHASRGLARVAWHRGSYPEAVALAREALLGAQARGDDAGVARSLWILGEVARIQGDGEQARELYGRSMAMSQRAEQPVEIARNLLSLAQLARFQKTFDEAEELYQRALRRYEALGDRRGAGQCYNGLGDVARFRDSYDAARRFYDRALATYQSIGAELDVALVYTNLGLTSIALNDYAAACDYLLAARERVAHEEYPYLQAGVEYNLALVRALRGEDEDGESMGRVLELSARFPVPDLDYAQPLERLARLRAEAGHAAEARALWQRARDIYRELELEGDRARVEALIDERASTS</sequence>
<comment type="caution">
    <text evidence="6">The sequence shown here is derived from an EMBL/GenBank/DDBJ whole genome shotgun (WGS) entry which is preliminary data.</text>
</comment>
<dbReference type="GO" id="GO:0004016">
    <property type="term" value="F:adenylate cyclase activity"/>
    <property type="evidence" value="ECO:0007669"/>
    <property type="project" value="TreeGrafter"/>
</dbReference>
<dbReference type="Gene3D" id="1.25.40.10">
    <property type="entry name" value="Tetratricopeptide repeat domain"/>
    <property type="match status" value="3"/>
</dbReference>